<dbReference type="EMBL" id="PIYS01000018">
    <property type="protein sequence ID" value="PKF70845.1"/>
    <property type="molecule type" value="Genomic_DNA"/>
</dbReference>
<feature type="region of interest" description="Disordered" evidence="1">
    <location>
        <begin position="134"/>
        <end position="157"/>
    </location>
</feature>
<feature type="compositionally biased region" description="Basic and acidic residues" evidence="1">
    <location>
        <begin position="214"/>
        <end position="224"/>
    </location>
</feature>
<dbReference type="Proteomes" id="UP000242861">
    <property type="component" value="Unassembled WGS sequence"/>
</dbReference>
<feature type="region of interest" description="Disordered" evidence="1">
    <location>
        <begin position="204"/>
        <end position="224"/>
    </location>
</feature>
<evidence type="ECO:0000313" key="2">
    <source>
        <dbReference type="EMBL" id="PKF70845.1"/>
    </source>
</evidence>
<evidence type="ECO:0000256" key="1">
    <source>
        <dbReference type="SAM" id="MobiDB-lite"/>
    </source>
</evidence>
<evidence type="ECO:0000313" key="3">
    <source>
        <dbReference type="Proteomes" id="UP000242861"/>
    </source>
</evidence>
<organism evidence="2 3">
    <name type="scientific">Pseudomonas fluvialis</name>
    <dbReference type="NCBI Taxonomy" id="1793966"/>
    <lineage>
        <taxon>Bacteria</taxon>
        <taxon>Pseudomonadati</taxon>
        <taxon>Pseudomonadota</taxon>
        <taxon>Gammaproteobacteria</taxon>
        <taxon>Pseudomonadales</taxon>
        <taxon>Pseudomonadaceae</taxon>
        <taxon>Pseudomonas</taxon>
    </lineage>
</organism>
<dbReference type="AlphaFoldDB" id="A0A2I0CNY0"/>
<sequence length="328" mass="35507">MASVPNQSPQPFGRIRLPQVIEAWSDGSRFNPRLLASELAGVLRTLGPANQVIDAAFASVTLYDPATGAGGITLEALAAYFEQRAAGITETAVETASGSVQAGAVLLARHWIARLELEAESRAELAAALHLAAPAPAPGQGPQPATQHQPPLPGSAPECLALRQAQQRIEGEHSASHRLEAAEQRCELLARENEQLRAQLRAQEHRTQQAQEAAEQHRRDAEDDRRARTLLEDQLRDHAGILAFMDTSNPLAPVEGQRMVAAWCDLTENGTTDPTARNGIGIGELAKRWWRDNVEPPTESVGKRLSWALAWKARKNGGVVSKKNTQKG</sequence>
<comment type="caution">
    <text evidence="2">The sequence shown here is derived from an EMBL/GenBank/DDBJ whole genome shotgun (WGS) entry which is preliminary data.</text>
</comment>
<accession>A0A2I0CNY0</accession>
<gene>
    <name evidence="2" type="ORF">CW360_09970</name>
</gene>
<proteinExistence type="predicted"/>
<name>A0A2I0CNY0_9PSED</name>
<protein>
    <submittedName>
        <fullName evidence="2">Uncharacterized protein</fullName>
    </submittedName>
</protein>
<reference evidence="3" key="1">
    <citation type="submission" date="2017-12" db="EMBL/GenBank/DDBJ databases">
        <authorList>
            <person name="Yu X.-Y."/>
        </authorList>
    </citation>
    <scope>NUCLEOTIDE SEQUENCE [LARGE SCALE GENOMIC DNA]</scope>
    <source>
        <strain evidence="3">ZYSR67-Z</strain>
    </source>
</reference>